<feature type="domain" description="Nitroreductase" evidence="1">
    <location>
        <begin position="22"/>
        <end position="203"/>
    </location>
</feature>
<dbReference type="AlphaFoldDB" id="A0A1G9J0N8"/>
<reference evidence="2 3" key="1">
    <citation type="submission" date="2016-10" db="EMBL/GenBank/DDBJ databases">
        <authorList>
            <person name="de Groot N.N."/>
        </authorList>
    </citation>
    <scope>NUCLEOTIDE SEQUENCE [LARGE SCALE GENOMIC DNA]</scope>
    <source>
        <strain evidence="2 3">DSM 14789</strain>
    </source>
</reference>
<gene>
    <name evidence="2" type="ORF">SAMN05661010_01409</name>
</gene>
<evidence type="ECO:0000313" key="3">
    <source>
        <dbReference type="Proteomes" id="UP000198654"/>
    </source>
</evidence>
<protein>
    <submittedName>
        <fullName evidence="2">SagB-type dehydrogenase domain-containing protein</fullName>
    </submittedName>
</protein>
<name>A0A1G9J0N8_9GAMM</name>
<dbReference type="CDD" id="cd02142">
    <property type="entry name" value="McbC_SagB-like_oxidoreductase"/>
    <property type="match status" value="1"/>
</dbReference>
<evidence type="ECO:0000259" key="1">
    <source>
        <dbReference type="Pfam" id="PF00881"/>
    </source>
</evidence>
<dbReference type="InterPro" id="IPR052544">
    <property type="entry name" value="Bacteriocin_Proc_Enz"/>
</dbReference>
<dbReference type="InterPro" id="IPR020051">
    <property type="entry name" value="SagB-type_dehydrogenase"/>
</dbReference>
<evidence type="ECO:0000313" key="2">
    <source>
        <dbReference type="EMBL" id="SDL30881.1"/>
    </source>
</evidence>
<dbReference type="Proteomes" id="UP000198654">
    <property type="component" value="Unassembled WGS sequence"/>
</dbReference>
<sequence length="207" mass="22359">MTITFPKECDVRLSLPLDETIGARRTCREFDRQPIHMDDLDRLLWAAQGATGGAGLRTAPSAGAQYPLALYVAVGRVVDLPVGLYRYESNGHALEPISSLDARESLYEAALGEQPWVRNAAVVIVVAGDFKAMREHFHSQPPAGRRGERYVYLEAGALAENVHLSATALGMGFVLAAGFDDERVKAAVNVRADIEPIALLCIGSIDA</sequence>
<organism evidence="2 3">
    <name type="scientific">Modicisalibacter muralis</name>
    <dbReference type="NCBI Taxonomy" id="119000"/>
    <lineage>
        <taxon>Bacteria</taxon>
        <taxon>Pseudomonadati</taxon>
        <taxon>Pseudomonadota</taxon>
        <taxon>Gammaproteobacteria</taxon>
        <taxon>Oceanospirillales</taxon>
        <taxon>Halomonadaceae</taxon>
        <taxon>Modicisalibacter</taxon>
    </lineage>
</organism>
<dbReference type="RefSeq" id="WP_089726876.1">
    <property type="nucleotide sequence ID" value="NZ_FNGI01000002.1"/>
</dbReference>
<dbReference type="InterPro" id="IPR029479">
    <property type="entry name" value="Nitroreductase"/>
</dbReference>
<dbReference type="OrthoDB" id="3723182at2"/>
<dbReference type="EMBL" id="FNGI01000002">
    <property type="protein sequence ID" value="SDL30881.1"/>
    <property type="molecule type" value="Genomic_DNA"/>
</dbReference>
<keyword evidence="3" id="KW-1185">Reference proteome</keyword>
<dbReference type="NCBIfam" id="TIGR03605">
    <property type="entry name" value="antibiot_sagB"/>
    <property type="match status" value="1"/>
</dbReference>
<dbReference type="Gene3D" id="3.40.109.10">
    <property type="entry name" value="NADH Oxidase"/>
    <property type="match status" value="1"/>
</dbReference>
<accession>A0A1G9J0N8</accession>
<proteinExistence type="predicted"/>
<dbReference type="PANTHER" id="PTHR43745">
    <property type="entry name" value="NITROREDUCTASE MJ1384-RELATED"/>
    <property type="match status" value="1"/>
</dbReference>
<dbReference type="GO" id="GO:0016491">
    <property type="term" value="F:oxidoreductase activity"/>
    <property type="evidence" value="ECO:0007669"/>
    <property type="project" value="InterPro"/>
</dbReference>
<dbReference type="SUPFAM" id="SSF55469">
    <property type="entry name" value="FMN-dependent nitroreductase-like"/>
    <property type="match status" value="1"/>
</dbReference>
<dbReference type="InterPro" id="IPR000415">
    <property type="entry name" value="Nitroreductase-like"/>
</dbReference>
<dbReference type="PANTHER" id="PTHR43745:SF2">
    <property type="entry name" value="NITROREDUCTASE MJ1384-RELATED"/>
    <property type="match status" value="1"/>
</dbReference>
<dbReference type="Pfam" id="PF00881">
    <property type="entry name" value="Nitroreductase"/>
    <property type="match status" value="1"/>
</dbReference>
<dbReference type="STRING" id="119000.SAMN05661010_01409"/>